<gene>
    <name evidence="2" type="ordered locus">W5S_3616</name>
    <name evidence="3" type="ORF">F6Q06_18280</name>
</gene>
<dbReference type="HOGENOM" id="CLU_087298_2_1_6"/>
<reference evidence="5" key="3">
    <citation type="submission" date="2023-07" db="EMBL/GenBank/DDBJ databases">
        <title>Identification of Pectobacterium versatile causing blackleg of potato from New York State with a whole genome sequencing approach.</title>
        <authorList>
            <person name="Ma X."/>
            <person name="Swingle B."/>
        </authorList>
    </citation>
    <scope>NUCLEOTIDE SEQUENCE [LARGE SCALE GENOMIC DNA]</scope>
    <source>
        <strain evidence="5">NY1588A</strain>
    </source>
</reference>
<dbReference type="Gene3D" id="1.10.3300.10">
    <property type="entry name" value="Jann2411-like domain"/>
    <property type="match status" value="1"/>
</dbReference>
<sequence length="193" mass="21682">MHTSPITQPHFLANNLALDLINSAFGTGSEYHDCLTDDASVIAWLKAAKQLPENFTDTPTGLINEALALRQAMVQTIDAVRSSKEYDPERINHILDSGRSVRMLEWNSQQTGFSVVERRRDNSCASLLEPVAMAFAALISGSEVKYIRQCEAHDCTLFFLDTTKSHRRRWCSMALCGNRMKVAAFRSRKQEAD</sequence>
<reference evidence="2 4" key="1">
    <citation type="journal article" date="2012" name="J. Bacteriol.">
        <title>Genome sequence of Pectobacterium sp. strain SCC3193.</title>
        <authorList>
            <person name="Koskinen J.P."/>
            <person name="Laine P."/>
            <person name="Niemi O."/>
            <person name="Nykyri J."/>
            <person name="Harjunpaa H."/>
            <person name="Auvinen P."/>
            <person name="Paulin L."/>
            <person name="Pirhonen M."/>
            <person name="Palva T."/>
            <person name="Holm L."/>
        </authorList>
    </citation>
    <scope>NUCLEOTIDE SEQUENCE [LARGE SCALE GENOMIC DNA]</scope>
    <source>
        <strain evidence="2 4">SCC3193</strain>
    </source>
</reference>
<protein>
    <submittedName>
        <fullName evidence="2">Conserved protein containing a Zn-ribbon-like protein motif possibly RNA-binding</fullName>
    </submittedName>
</protein>
<accession>A0A0H3I6S8</accession>
<proteinExistence type="predicted"/>
<dbReference type="PANTHER" id="PTHR35525">
    <property type="entry name" value="BLL6575 PROTEIN"/>
    <property type="match status" value="1"/>
</dbReference>
<dbReference type="PANTHER" id="PTHR35525:SF3">
    <property type="entry name" value="BLL6575 PROTEIN"/>
    <property type="match status" value="1"/>
</dbReference>
<dbReference type="eggNOG" id="COG5516">
    <property type="taxonomic scope" value="Bacteria"/>
</dbReference>
<dbReference type="EMBL" id="CP003415">
    <property type="protein sequence ID" value="AFI91685.1"/>
    <property type="molecule type" value="Genomic_DNA"/>
</dbReference>
<dbReference type="InterPro" id="IPR023286">
    <property type="entry name" value="ABATE_dom_sf"/>
</dbReference>
<evidence type="ECO:0000313" key="2">
    <source>
        <dbReference type="EMBL" id="AFI91685.1"/>
    </source>
</evidence>
<dbReference type="AlphaFoldDB" id="A0A0H3I6S8"/>
<keyword evidence="5" id="KW-1185">Reference proteome</keyword>
<dbReference type="SUPFAM" id="SSF160904">
    <property type="entry name" value="Jann2411-like"/>
    <property type="match status" value="1"/>
</dbReference>
<dbReference type="InterPro" id="IPR010852">
    <property type="entry name" value="ABATE"/>
</dbReference>
<reference evidence="2" key="2">
    <citation type="submission" date="2012-03" db="EMBL/GenBank/DDBJ databases">
        <authorList>
            <person name="Koskinen P."/>
            <person name="Laine P."/>
            <person name="Niemi O."/>
            <person name="Nykyri J."/>
            <person name="Harjunpaa H."/>
            <person name="Auvinen P."/>
            <person name="Paulin L."/>
            <person name="Pirhonen M."/>
            <person name="Palva T."/>
            <person name="Holm L."/>
        </authorList>
    </citation>
    <scope>NUCLEOTIDE SEQUENCE</scope>
    <source>
        <strain evidence="2">SCC3193</strain>
    </source>
</reference>
<dbReference type="Pfam" id="PF11706">
    <property type="entry name" value="zf-CGNR"/>
    <property type="match status" value="1"/>
</dbReference>
<dbReference type="Pfam" id="PF07336">
    <property type="entry name" value="ABATE"/>
    <property type="match status" value="1"/>
</dbReference>
<dbReference type="EMBL" id="WABS01000043">
    <property type="protein sequence ID" value="MBI0556418.1"/>
    <property type="molecule type" value="Genomic_DNA"/>
</dbReference>
<dbReference type="KEGG" id="pec:W5S_3616"/>
<dbReference type="InterPro" id="IPR021005">
    <property type="entry name" value="Znf_CGNR"/>
</dbReference>
<dbReference type="Proteomes" id="UP001194579">
    <property type="component" value="Unassembled WGS sequence"/>
</dbReference>
<evidence type="ECO:0000313" key="5">
    <source>
        <dbReference type="Proteomes" id="UP001194579"/>
    </source>
</evidence>
<name>A0A0H3I6S8_PECPM</name>
<dbReference type="Proteomes" id="UP000008044">
    <property type="component" value="Chromosome"/>
</dbReference>
<dbReference type="STRING" id="1905730.W5S_3616"/>
<evidence type="ECO:0000313" key="3">
    <source>
        <dbReference type="EMBL" id="MBI0556418.1"/>
    </source>
</evidence>
<dbReference type="RefSeq" id="WP_014701149.1">
    <property type="nucleotide sequence ID" value="NC_017845.1"/>
</dbReference>
<evidence type="ECO:0000313" key="4">
    <source>
        <dbReference type="Proteomes" id="UP000008044"/>
    </source>
</evidence>
<reference evidence="3" key="4">
    <citation type="submission" date="2024-05" db="EMBL/GenBank/DDBJ databases">
        <title>Identification of Pectobacterium versatile causing blackleg of potato from New York State with a whole genome sequencing approach.</title>
        <authorList>
            <person name="Ma X."/>
            <person name="Swingle B."/>
        </authorList>
    </citation>
    <scope>NUCLEOTIDE SEQUENCE</scope>
    <source>
        <strain evidence="3">NY1588A</strain>
    </source>
</reference>
<dbReference type="PATRIC" id="fig|1166016.3.peg.3677"/>
<feature type="domain" description="Zinc finger CGNR" evidence="1">
    <location>
        <begin position="147"/>
        <end position="189"/>
    </location>
</feature>
<evidence type="ECO:0000259" key="1">
    <source>
        <dbReference type="Pfam" id="PF11706"/>
    </source>
</evidence>
<organism evidence="2 4">
    <name type="scientific">Pectobacterium parmentieri</name>
    <dbReference type="NCBI Taxonomy" id="1905730"/>
    <lineage>
        <taxon>Bacteria</taxon>
        <taxon>Pseudomonadati</taxon>
        <taxon>Pseudomonadota</taxon>
        <taxon>Gammaproteobacteria</taxon>
        <taxon>Enterobacterales</taxon>
        <taxon>Pectobacteriaceae</taxon>
        <taxon>Pectobacterium</taxon>
    </lineage>
</organism>